<name>A0A1T3NNB9_9ACTN</name>
<dbReference type="Gene3D" id="3.20.20.100">
    <property type="entry name" value="NADP-dependent oxidoreductase domain"/>
    <property type="match status" value="1"/>
</dbReference>
<evidence type="ECO:0000313" key="7">
    <source>
        <dbReference type="Proteomes" id="UP000190037"/>
    </source>
</evidence>
<protein>
    <recommendedName>
        <fullName evidence="5">NADP-dependent oxidoreductase domain-containing protein</fullName>
    </recommendedName>
</protein>
<dbReference type="PANTHER" id="PTHR43150">
    <property type="entry name" value="HYPERKINETIC, ISOFORM M"/>
    <property type="match status" value="1"/>
</dbReference>
<dbReference type="InterPro" id="IPR023210">
    <property type="entry name" value="NADP_OxRdtase_dom"/>
</dbReference>
<evidence type="ECO:0000313" key="6">
    <source>
        <dbReference type="EMBL" id="OPC78242.1"/>
    </source>
</evidence>
<comment type="caution">
    <text evidence="6">The sequence shown here is derived from an EMBL/GenBank/DDBJ whole genome shotgun (WGS) entry which is preliminary data.</text>
</comment>
<accession>A0A1T3NNB9</accession>
<evidence type="ECO:0000256" key="1">
    <source>
        <dbReference type="ARBA" id="ARBA00006515"/>
    </source>
</evidence>
<dbReference type="EMBL" id="MWQN01000003">
    <property type="protein sequence ID" value="OPC78242.1"/>
    <property type="molecule type" value="Genomic_DNA"/>
</dbReference>
<sequence length="352" mass="37937">MITDAINNADLRFHAASTPRPNHPGGPVTLSPGSSPVPRRRLGAHGPDVPVLGLGSWNTWDRMRPADAVALILDALEHGVELFDVAHYDMGPHAENARTDLMFGEAIREAGVAREDWLLCGKLWLWEYPRKGFAEQLDVALDRIGTHRADLVVVGDFFGELPIPAVVTDVAEQIAAGRFGAWGVNNWSARDVWTARRFAAAEGLTPPTFAQLKYSPARRAVAEGAPFAELFADGMALQASDVLEGGILAGNLHPQRKIGADPGNLRERIREVYPKLADAAAGFDATPAQLAIAFCLTHPAVATVLFGASRMSQWHDNLKALDLVTKHGTTLRESLTDVWVDANVTDPAASAT</sequence>
<dbReference type="OrthoDB" id="4962752at2"/>
<reference evidence="6 7" key="1">
    <citation type="submission" date="2017-03" db="EMBL/GenBank/DDBJ databases">
        <title>Draft genome sequence of Streptomyces scabrisporus NF3, endophyte isolated from Amphipterygium adstringens.</title>
        <authorList>
            <person name="Vazquez M."/>
            <person name="Ceapa C.D."/>
            <person name="Rodriguez Luna D."/>
            <person name="Sanchez Esquivel S."/>
        </authorList>
    </citation>
    <scope>NUCLEOTIDE SEQUENCE [LARGE SCALE GENOMIC DNA]</scope>
    <source>
        <strain evidence="6 7">NF3</strain>
    </source>
</reference>
<comment type="similarity">
    <text evidence="1">Belongs to the shaker potassium channel beta subunit family.</text>
</comment>
<dbReference type="AlphaFoldDB" id="A0A1T3NNB9"/>
<keyword evidence="3" id="KW-0560">Oxidoreductase</keyword>
<dbReference type="SUPFAM" id="SSF51430">
    <property type="entry name" value="NAD(P)-linked oxidoreductase"/>
    <property type="match status" value="1"/>
</dbReference>
<keyword evidence="7" id="KW-1185">Reference proteome</keyword>
<feature type="region of interest" description="Disordered" evidence="4">
    <location>
        <begin position="15"/>
        <end position="40"/>
    </location>
</feature>
<evidence type="ECO:0000259" key="5">
    <source>
        <dbReference type="Pfam" id="PF00248"/>
    </source>
</evidence>
<proteinExistence type="inferred from homology"/>
<dbReference type="Proteomes" id="UP000190037">
    <property type="component" value="Unassembled WGS sequence"/>
</dbReference>
<evidence type="ECO:0000256" key="3">
    <source>
        <dbReference type="ARBA" id="ARBA00023002"/>
    </source>
</evidence>
<dbReference type="Pfam" id="PF00248">
    <property type="entry name" value="Aldo_ket_red"/>
    <property type="match status" value="1"/>
</dbReference>
<evidence type="ECO:0000256" key="2">
    <source>
        <dbReference type="ARBA" id="ARBA00022857"/>
    </source>
</evidence>
<dbReference type="GO" id="GO:0016491">
    <property type="term" value="F:oxidoreductase activity"/>
    <property type="evidence" value="ECO:0007669"/>
    <property type="project" value="UniProtKB-KW"/>
</dbReference>
<gene>
    <name evidence="6" type="ORF">B4N89_39365</name>
</gene>
<dbReference type="InterPro" id="IPR005399">
    <property type="entry name" value="K_chnl_volt-dep_bsu_KCNAB-rel"/>
</dbReference>
<dbReference type="PANTHER" id="PTHR43150:SF2">
    <property type="entry name" value="HYPERKINETIC, ISOFORM M"/>
    <property type="match status" value="1"/>
</dbReference>
<keyword evidence="2" id="KW-0521">NADP</keyword>
<organism evidence="6 7">
    <name type="scientific">Embleya scabrispora</name>
    <dbReference type="NCBI Taxonomy" id="159449"/>
    <lineage>
        <taxon>Bacteria</taxon>
        <taxon>Bacillati</taxon>
        <taxon>Actinomycetota</taxon>
        <taxon>Actinomycetes</taxon>
        <taxon>Kitasatosporales</taxon>
        <taxon>Streptomycetaceae</taxon>
        <taxon>Embleya</taxon>
    </lineage>
</organism>
<dbReference type="STRING" id="159449.B4N89_39365"/>
<evidence type="ECO:0000256" key="4">
    <source>
        <dbReference type="SAM" id="MobiDB-lite"/>
    </source>
</evidence>
<dbReference type="InterPro" id="IPR036812">
    <property type="entry name" value="NAD(P)_OxRdtase_dom_sf"/>
</dbReference>
<feature type="domain" description="NADP-dependent oxidoreductase" evidence="5">
    <location>
        <begin position="52"/>
        <end position="323"/>
    </location>
</feature>